<proteinExistence type="predicted"/>
<dbReference type="Proteomes" id="UP000078561">
    <property type="component" value="Unassembled WGS sequence"/>
</dbReference>
<dbReference type="EMBL" id="LT554591">
    <property type="protein sequence ID" value="SAM06393.1"/>
    <property type="molecule type" value="Genomic_DNA"/>
</dbReference>
<keyword evidence="1" id="KW-0732">Signal</keyword>
<evidence type="ECO:0000313" key="2">
    <source>
        <dbReference type="EMBL" id="SAM06393.1"/>
    </source>
</evidence>
<evidence type="ECO:0000256" key="1">
    <source>
        <dbReference type="SAM" id="SignalP"/>
    </source>
</evidence>
<dbReference type="PANTHER" id="PTHR40050:SF1">
    <property type="entry name" value="INNER SPORE COAT PROTEIN H"/>
    <property type="match status" value="1"/>
</dbReference>
<sequence length="564" mass="63641">MRFLLTVLVAVVYLKLSVEAANITYNVISVTESGHTMGVLVGGKTYPLQASETVSVLHSGTAPSGIYNYVKLDGSQGVVEQESFKRQLDKLLEATPNEFYNRSWTTQHVPELPTLLDELPAIHRSNSTLHRRDQIATLYISGDRKQLDLMHSNATDEVKVPVDMHLIEADRITTVNDATIKLVGRSSRWNPKLSYSLKTPKHQDLLGFRHLKLRANALEPSAIREILCYDIMKSMGLPTSGASYVRVILNDQPVGLFLMIEPFKSNWYKNEFGGGKKLKHGQGITYHGYGGPTDLSPFADRKDYETYYHIVQNPDKKHGPPSYDRLLDFIAFLEDAPTTAEDAAHTWNKHIDVESVIRSMVCEIIAGFQDGYLGNANNYFLYDNLAEKRFTFLAADFDNSLGAGLLKMADTWSGNYTQYPGFAIRPLVQKLIKIPAFKSHFEHLLLKAAQQLISPASTNPRIDGLVKMLRQDVEWDASLPRMNKGTATYEDQLGDFMADKDKMFPLADPETVKDVVHRNRKKLPWDTLVDGPTHLLSLTGVREWFEHQSKAIQDYFEHNPPNSL</sequence>
<dbReference type="InterPro" id="IPR014867">
    <property type="entry name" value="Spore_coat_CotH_CotH2/3/7"/>
</dbReference>
<dbReference type="Pfam" id="PF08757">
    <property type="entry name" value="CotH"/>
    <property type="match status" value="1"/>
</dbReference>
<evidence type="ECO:0000313" key="3">
    <source>
        <dbReference type="Proteomes" id="UP000078561"/>
    </source>
</evidence>
<dbReference type="InParanoid" id="A0A163KDX6"/>
<feature type="chain" id="PRO_5007843625" evidence="1">
    <location>
        <begin position="21"/>
        <end position="564"/>
    </location>
</feature>
<dbReference type="PANTHER" id="PTHR40050">
    <property type="entry name" value="INNER SPORE COAT PROTEIN H"/>
    <property type="match status" value="1"/>
</dbReference>
<gene>
    <name evidence="2" type="primary">ABSGL_12282.1 scaffold 12745</name>
</gene>
<dbReference type="STRING" id="4829.A0A163KDX6"/>
<name>A0A163KDX6_ABSGL</name>
<reference evidence="2" key="1">
    <citation type="submission" date="2016-04" db="EMBL/GenBank/DDBJ databases">
        <authorList>
            <person name="Evans L.H."/>
            <person name="Alamgir A."/>
            <person name="Owens N."/>
            <person name="Weber N.D."/>
            <person name="Virtaneva K."/>
            <person name="Barbian K."/>
            <person name="Babar A."/>
            <person name="Rosenke K."/>
        </authorList>
    </citation>
    <scope>NUCLEOTIDE SEQUENCE [LARGE SCALE GENOMIC DNA]</scope>
    <source>
        <strain evidence="2">CBS 101.48</strain>
    </source>
</reference>
<feature type="signal peptide" evidence="1">
    <location>
        <begin position="1"/>
        <end position="20"/>
    </location>
</feature>
<dbReference type="OrthoDB" id="10267127at2759"/>
<protein>
    <submittedName>
        <fullName evidence="2">Uncharacterized protein</fullName>
    </submittedName>
</protein>
<organism evidence="2">
    <name type="scientific">Absidia glauca</name>
    <name type="common">Pin mould</name>
    <dbReference type="NCBI Taxonomy" id="4829"/>
    <lineage>
        <taxon>Eukaryota</taxon>
        <taxon>Fungi</taxon>
        <taxon>Fungi incertae sedis</taxon>
        <taxon>Mucoromycota</taxon>
        <taxon>Mucoromycotina</taxon>
        <taxon>Mucoromycetes</taxon>
        <taxon>Mucorales</taxon>
        <taxon>Cunninghamellaceae</taxon>
        <taxon>Absidia</taxon>
    </lineage>
</organism>
<dbReference type="OMA" id="NHTRIMD"/>
<keyword evidence="3" id="KW-1185">Reference proteome</keyword>
<dbReference type="AlphaFoldDB" id="A0A163KDX6"/>
<accession>A0A163KDX6</accession>